<keyword evidence="3" id="KW-1185">Reference proteome</keyword>
<dbReference type="InterPro" id="IPR025272">
    <property type="entry name" value="SocA_Panacea"/>
</dbReference>
<dbReference type="Pfam" id="PF13274">
    <property type="entry name" value="SocA_Panacea"/>
    <property type="match status" value="1"/>
</dbReference>
<organism evidence="2 3">
    <name type="scientific">Oleomonas cavernae</name>
    <dbReference type="NCBI Taxonomy" id="2320859"/>
    <lineage>
        <taxon>Bacteria</taxon>
        <taxon>Pseudomonadati</taxon>
        <taxon>Pseudomonadota</taxon>
        <taxon>Alphaproteobacteria</taxon>
        <taxon>Acetobacterales</taxon>
        <taxon>Acetobacteraceae</taxon>
        <taxon>Oleomonas</taxon>
    </lineage>
</organism>
<gene>
    <name evidence="2" type="ORF">D3874_20600</name>
</gene>
<feature type="domain" description="Antitoxin SocA-like Panacea" evidence="1">
    <location>
        <begin position="33"/>
        <end position="142"/>
    </location>
</feature>
<dbReference type="EMBL" id="QYUK01000011">
    <property type="protein sequence ID" value="RJF89077.1"/>
    <property type="molecule type" value="Genomic_DNA"/>
</dbReference>
<evidence type="ECO:0000313" key="2">
    <source>
        <dbReference type="EMBL" id="RJF89077.1"/>
    </source>
</evidence>
<evidence type="ECO:0000259" key="1">
    <source>
        <dbReference type="Pfam" id="PF13274"/>
    </source>
</evidence>
<evidence type="ECO:0000313" key="3">
    <source>
        <dbReference type="Proteomes" id="UP000284605"/>
    </source>
</evidence>
<sequence length="178" mass="20253">MQPIRFKFSPEKAKAAIQWMIAQQPGIDLHAMLKACYFADKHHLNKYHRPVFGATYRAMRFGPVPVEIYEMAKGEALWLAELGDDRFPWKLEGYRLQGNGANADLDHDVFSDSDFESLKHGFGISSHMTFNARTSATHGADWQAAKLGTMRYEDMIDDSPRKAEIVADLRQNAAHIRL</sequence>
<comment type="caution">
    <text evidence="2">The sequence shown here is derived from an EMBL/GenBank/DDBJ whole genome shotgun (WGS) entry which is preliminary data.</text>
</comment>
<dbReference type="AlphaFoldDB" id="A0A418WGE7"/>
<protein>
    <submittedName>
        <fullName evidence="2">DUF4065 domain-containing protein</fullName>
    </submittedName>
</protein>
<accession>A0A418WGE7</accession>
<reference evidence="2 3" key="1">
    <citation type="submission" date="2018-09" db="EMBL/GenBank/DDBJ databases">
        <authorList>
            <person name="Zhu H."/>
        </authorList>
    </citation>
    <scope>NUCLEOTIDE SEQUENCE [LARGE SCALE GENOMIC DNA]</scope>
    <source>
        <strain evidence="2 3">K1W22B-8</strain>
    </source>
</reference>
<name>A0A418WGE7_9PROT</name>
<dbReference type="Proteomes" id="UP000284605">
    <property type="component" value="Unassembled WGS sequence"/>
</dbReference>
<proteinExistence type="predicted"/>